<accession>A0A370G826</accession>
<dbReference type="OrthoDB" id="8720143at2"/>
<comment type="caution">
    <text evidence="6">The sequence shown here is derived from an EMBL/GenBank/DDBJ whole genome shotgun (WGS) entry which is preliminary data.</text>
</comment>
<dbReference type="InterPro" id="IPR037402">
    <property type="entry name" value="YidZ_PBP2"/>
</dbReference>
<dbReference type="InterPro" id="IPR036388">
    <property type="entry name" value="WH-like_DNA-bd_sf"/>
</dbReference>
<evidence type="ECO:0000313" key="6">
    <source>
        <dbReference type="EMBL" id="RDI39941.1"/>
    </source>
</evidence>
<evidence type="ECO:0000256" key="3">
    <source>
        <dbReference type="ARBA" id="ARBA00023125"/>
    </source>
</evidence>
<sequence length="301" mass="33632">MREMNIKNLDLNLLAALNALLEEKNVTRAAARINLSQPATSRALARLRNMFQDPLLVKGARGMVLTARANELYQPLQHILNDITAMVSPPSIEPGAMQGEVVIATRDYELAAILPKVINRLRVESPNLTLRIIPLIGDDLSSLENQHVDFILTATESKAATLYRYTVYKESFVCLASKDNPAIQKGMTLETYTAAKHCLVTISGFGLGIVDTLLAQKNLKRNVVVRVPHFLAVAHIIADSDLVVTLPRRLGELLSRQENIILINPPLKIPSFPVYLYWHARNQNNPIHRWIRKVIQTSDGK</sequence>
<dbReference type="SUPFAM" id="SSF46785">
    <property type="entry name" value="Winged helix' DNA-binding domain"/>
    <property type="match status" value="1"/>
</dbReference>
<feature type="domain" description="HTH lysR-type" evidence="5">
    <location>
        <begin position="9"/>
        <end position="66"/>
    </location>
</feature>
<dbReference type="InterPro" id="IPR050389">
    <property type="entry name" value="LysR-type_TF"/>
</dbReference>
<dbReference type="InterPro" id="IPR036390">
    <property type="entry name" value="WH_DNA-bd_sf"/>
</dbReference>
<dbReference type="Gene3D" id="3.40.190.10">
    <property type="entry name" value="Periplasmic binding protein-like II"/>
    <property type="match status" value="2"/>
</dbReference>
<evidence type="ECO:0000259" key="5">
    <source>
        <dbReference type="PROSITE" id="PS50931"/>
    </source>
</evidence>
<keyword evidence="3" id="KW-0238">DNA-binding</keyword>
<gene>
    <name evidence="6" type="ORF">C8D86_1252</name>
</gene>
<dbReference type="Pfam" id="PF03466">
    <property type="entry name" value="LysR_substrate"/>
    <property type="match status" value="1"/>
</dbReference>
<organism evidence="6 7">
    <name type="scientific">Aquicella lusitana</name>
    <dbReference type="NCBI Taxonomy" id="254246"/>
    <lineage>
        <taxon>Bacteria</taxon>
        <taxon>Pseudomonadati</taxon>
        <taxon>Pseudomonadota</taxon>
        <taxon>Gammaproteobacteria</taxon>
        <taxon>Legionellales</taxon>
        <taxon>Coxiellaceae</taxon>
        <taxon>Aquicella</taxon>
    </lineage>
</organism>
<dbReference type="InterPro" id="IPR005119">
    <property type="entry name" value="LysR_subst-bd"/>
</dbReference>
<dbReference type="Gene3D" id="1.10.10.10">
    <property type="entry name" value="Winged helix-like DNA-binding domain superfamily/Winged helix DNA-binding domain"/>
    <property type="match status" value="1"/>
</dbReference>
<evidence type="ECO:0000313" key="7">
    <source>
        <dbReference type="Proteomes" id="UP000254720"/>
    </source>
</evidence>
<dbReference type="PANTHER" id="PTHR30118:SF15">
    <property type="entry name" value="TRANSCRIPTIONAL REGULATORY PROTEIN"/>
    <property type="match status" value="1"/>
</dbReference>
<evidence type="ECO:0000256" key="4">
    <source>
        <dbReference type="ARBA" id="ARBA00023163"/>
    </source>
</evidence>
<dbReference type="GO" id="GO:0003677">
    <property type="term" value="F:DNA binding"/>
    <property type="evidence" value="ECO:0007669"/>
    <property type="project" value="UniProtKB-KW"/>
</dbReference>
<reference evidence="6 7" key="1">
    <citation type="submission" date="2018-07" db="EMBL/GenBank/DDBJ databases">
        <title>Genomic Encyclopedia of Type Strains, Phase IV (KMG-IV): sequencing the most valuable type-strain genomes for metagenomic binning, comparative biology and taxonomic classification.</title>
        <authorList>
            <person name="Goeker M."/>
        </authorList>
    </citation>
    <scope>NUCLEOTIDE SEQUENCE [LARGE SCALE GENOMIC DNA]</scope>
    <source>
        <strain evidence="6 7">DSM 16500</strain>
    </source>
</reference>
<dbReference type="Proteomes" id="UP000254720">
    <property type="component" value="Unassembled WGS sequence"/>
</dbReference>
<dbReference type="InterPro" id="IPR000847">
    <property type="entry name" value="LysR_HTH_N"/>
</dbReference>
<evidence type="ECO:0000256" key="1">
    <source>
        <dbReference type="ARBA" id="ARBA00009437"/>
    </source>
</evidence>
<dbReference type="PROSITE" id="PS50931">
    <property type="entry name" value="HTH_LYSR"/>
    <property type="match status" value="1"/>
</dbReference>
<keyword evidence="4" id="KW-0804">Transcription</keyword>
<dbReference type="Pfam" id="PF00126">
    <property type="entry name" value="HTH_1"/>
    <property type="match status" value="1"/>
</dbReference>
<proteinExistence type="inferred from homology"/>
<dbReference type="EMBL" id="QQAX01000025">
    <property type="protein sequence ID" value="RDI39941.1"/>
    <property type="molecule type" value="Genomic_DNA"/>
</dbReference>
<dbReference type="PANTHER" id="PTHR30118">
    <property type="entry name" value="HTH-TYPE TRANSCRIPTIONAL REGULATOR LEUO-RELATED"/>
    <property type="match status" value="1"/>
</dbReference>
<keyword evidence="7" id="KW-1185">Reference proteome</keyword>
<dbReference type="GO" id="GO:0003700">
    <property type="term" value="F:DNA-binding transcription factor activity"/>
    <property type="evidence" value="ECO:0007669"/>
    <property type="project" value="InterPro"/>
</dbReference>
<name>A0A370G826_9COXI</name>
<dbReference type="AlphaFoldDB" id="A0A370G826"/>
<dbReference type="PRINTS" id="PR00039">
    <property type="entry name" value="HTHLYSR"/>
</dbReference>
<dbReference type="CDD" id="cd08417">
    <property type="entry name" value="PBP2_Nitroaromatics_like"/>
    <property type="match status" value="1"/>
</dbReference>
<dbReference type="SUPFAM" id="SSF53850">
    <property type="entry name" value="Periplasmic binding protein-like II"/>
    <property type="match status" value="1"/>
</dbReference>
<evidence type="ECO:0000256" key="2">
    <source>
        <dbReference type="ARBA" id="ARBA00023015"/>
    </source>
</evidence>
<keyword evidence="2" id="KW-0805">Transcription regulation</keyword>
<comment type="similarity">
    <text evidence="1">Belongs to the LysR transcriptional regulatory family.</text>
</comment>
<protein>
    <submittedName>
        <fullName evidence="6">LysR family transcriptional regulator</fullName>
    </submittedName>
</protein>